<protein>
    <submittedName>
        <fullName evidence="2">Uncharacterized protein</fullName>
    </submittedName>
</protein>
<reference evidence="2 3" key="1">
    <citation type="journal article" date="2014" name="BMC Genomics">
        <title>Genome sequences characterizing five mutations in RNA polymerase and major capsid of phages [greek small letter phi]A318 and [greek small letter phi]As51 of Vibrio alginolyticus with different burst efficiencies.</title>
        <authorList>
            <person name="Liu W."/>
            <person name="Lin Y.R."/>
            <person name="Lu M.W."/>
            <person name="Sung P.J."/>
            <person name="Wang W.H."/>
            <person name="Lin C.S."/>
        </authorList>
    </citation>
    <scope>NUCLEOTIDE SEQUENCE [LARGE SCALE GENOMIC DNA]</scope>
</reference>
<dbReference type="KEGG" id="vg:22474985"/>
<organism evidence="2 3">
    <name type="scientific">Vibrio phage phi-A318</name>
    <dbReference type="NCBI Taxonomy" id="1151014"/>
    <lineage>
        <taxon>Viruses</taxon>
        <taxon>Duplodnaviria</taxon>
        <taxon>Heunggongvirae</taxon>
        <taxon>Uroviricota</taxon>
        <taxon>Caudoviricetes</taxon>
        <taxon>Autographivirales</taxon>
        <taxon>Autosignataviridae</taxon>
        <taxon>Colwellvirinae</taxon>
        <taxon>Kaohsiungvirus</taxon>
        <taxon>Kaohsiungvirus A318</taxon>
    </lineage>
</organism>
<keyword evidence="1" id="KW-1133">Transmembrane helix</keyword>
<feature type="transmembrane region" description="Helical" evidence="1">
    <location>
        <begin position="22"/>
        <end position="40"/>
    </location>
</feature>
<dbReference type="RefSeq" id="YP_009110758.1">
    <property type="nucleotide sequence ID" value="NC_025822.1"/>
</dbReference>
<sequence length="45" mass="5082">MRLWEGQAAYVFAIAHNNLRRSWYYLAFVLCSGCAALDALDGSWA</sequence>
<dbReference type="Proteomes" id="UP000027495">
    <property type="component" value="Segment"/>
</dbReference>
<evidence type="ECO:0000313" key="2">
    <source>
        <dbReference type="EMBL" id="AGZ17773.1"/>
    </source>
</evidence>
<keyword evidence="1" id="KW-0812">Transmembrane</keyword>
<accession>A0A067YBK4</accession>
<dbReference type="EMBL" id="KF322026">
    <property type="protein sequence ID" value="AGZ17773.1"/>
    <property type="molecule type" value="Genomic_DNA"/>
</dbReference>
<proteinExistence type="predicted"/>
<keyword evidence="1" id="KW-0472">Membrane</keyword>
<evidence type="ECO:0000256" key="1">
    <source>
        <dbReference type="SAM" id="Phobius"/>
    </source>
</evidence>
<evidence type="ECO:0000313" key="3">
    <source>
        <dbReference type="Proteomes" id="UP000027495"/>
    </source>
</evidence>
<keyword evidence="3" id="KW-1185">Reference proteome</keyword>
<name>A0A067YBK4_9CAUD</name>
<dbReference type="GeneID" id="22474985"/>